<dbReference type="Gene3D" id="2.60.40.150">
    <property type="entry name" value="C2 domain"/>
    <property type="match status" value="1"/>
</dbReference>
<evidence type="ECO:0000256" key="3">
    <source>
        <dbReference type="SAM" id="SignalP"/>
    </source>
</evidence>
<feature type="compositionally biased region" description="Acidic residues" evidence="1">
    <location>
        <begin position="764"/>
        <end position="776"/>
    </location>
</feature>
<dbReference type="Proteomes" id="UP000007799">
    <property type="component" value="Unassembled WGS sequence"/>
</dbReference>
<evidence type="ECO:0000259" key="4">
    <source>
        <dbReference type="PROSITE" id="PS50004"/>
    </source>
</evidence>
<evidence type="ECO:0000256" key="2">
    <source>
        <dbReference type="SAM" id="Phobius"/>
    </source>
</evidence>
<feature type="compositionally biased region" description="Polar residues" evidence="1">
    <location>
        <begin position="330"/>
        <end position="351"/>
    </location>
</feature>
<feature type="compositionally biased region" description="Acidic residues" evidence="1">
    <location>
        <begin position="794"/>
        <end position="804"/>
    </location>
</feature>
<dbReference type="InParanoid" id="F2UCP5"/>
<keyword evidence="2" id="KW-1133">Transmembrane helix</keyword>
<sequence>MWLAVVLAVLVLVISLSTHDVQGGHLKVLVHNARVQNRDKNGRSDPRVQMYVSGITGFMYTSVIQNRLNPSWEELIDFGPLADIPATGVLVSTLEDRDNKVKFQHLFTLSTPFNFTGRGCLEQTRTVKQFSGNTVRFLRFTMYYTPTNRCQPPFSASCGAGARCVCLGNHEFGCVCEDEEANQQDNVHCQSEISCGTETCEGGELCEYSFGVPTGCTCGPYAYRAGGGSCVLNGTTTTTTTTTTTSTTITDTTTLTLSTTNVSVSSTSASSTESTSHSSTSVSSTSVSSTTATSTDTISNSSSSSAATTTSVGEAMVNTTATSTTMATPHNASVPSTSALPSTQTDPEGNNTATATTTPTTTTTSQGTTTAGGGHAPTVTTTTMATPPVHATTTTTTSASTTMRTPATAATDTTGVQPNQMASSSSSSQLASSSSAASTVSPSTLPPDSPAGSRAIGSSGLWTLVGVGAAVLMAVVVVLLLAYTRRRHRRAQRQPYDENQYGGIGKKMGASTAMFANPTFAGDHHYEQPTGDDGAGGNSGGDGRAGRQAINPTYAAGPSSHGFAAPPSPEYEAVDAVPFHSHQHQHQHQHQQEYDQEPASQQRYLQPVTQHGGSNYAAPAYEEPDAMDSGGDGSARHVPTEYAVPRVLDLVGGRVYLKPNTDDDDADGVYGVVDADAQPEYGTLAGIPGAVLPPSHEAHRRCGGSEPDGGDEYDYPRCVPRSEEDCRDPHAAGEDDEQQYDVPRKAPLRRRPNADAGSAHDAGSADDGDGDDDDGVYDLPRAAPKPKHNKPADVADDDYDDGDVGLDAQSGFGFEAGDDLNV</sequence>
<feature type="compositionally biased region" description="Low complexity" evidence="1">
    <location>
        <begin position="352"/>
        <end position="369"/>
    </location>
</feature>
<dbReference type="KEGG" id="sre:PTSG_12435"/>
<evidence type="ECO:0000313" key="6">
    <source>
        <dbReference type="Proteomes" id="UP000007799"/>
    </source>
</evidence>
<feature type="compositionally biased region" description="Basic and acidic residues" evidence="1">
    <location>
        <begin position="720"/>
        <end position="733"/>
    </location>
</feature>
<feature type="compositionally biased region" description="Gly residues" evidence="1">
    <location>
        <begin position="533"/>
        <end position="543"/>
    </location>
</feature>
<gene>
    <name evidence="5" type="ORF">PTSG_12435</name>
</gene>
<dbReference type="AlphaFoldDB" id="F2UCP5"/>
<feature type="domain" description="C2" evidence="4">
    <location>
        <begin position="6"/>
        <end position="127"/>
    </location>
</feature>
<dbReference type="EMBL" id="GL832968">
    <property type="protein sequence ID" value="EGD74352.1"/>
    <property type="molecule type" value="Genomic_DNA"/>
</dbReference>
<dbReference type="InterPro" id="IPR000008">
    <property type="entry name" value="C2_dom"/>
</dbReference>
<feature type="region of interest" description="Disordered" evidence="1">
    <location>
        <begin position="261"/>
        <end position="311"/>
    </location>
</feature>
<feature type="chain" id="PRO_5003290536" description="C2 domain-containing protein" evidence="3">
    <location>
        <begin position="24"/>
        <end position="822"/>
    </location>
</feature>
<dbReference type="GeneID" id="16073827"/>
<reference evidence="5" key="1">
    <citation type="submission" date="2009-08" db="EMBL/GenBank/DDBJ databases">
        <title>Annotation of Salpingoeca rosetta.</title>
        <authorList>
            <consortium name="The Broad Institute Genome Sequencing Platform"/>
            <person name="Russ C."/>
            <person name="Cuomo C."/>
            <person name="Burger G."/>
            <person name="Gray M.W."/>
            <person name="Holland P.W.H."/>
            <person name="King N."/>
            <person name="Lang F.B.F."/>
            <person name="Roger A.J."/>
            <person name="Ruiz-Trillo I."/>
            <person name="Young S.K."/>
            <person name="Zeng Q."/>
            <person name="Gargeya S."/>
            <person name="Alvarado L."/>
            <person name="Berlin A."/>
            <person name="Chapman S.B."/>
            <person name="Chen Z."/>
            <person name="Freedman E."/>
            <person name="Gellesch M."/>
            <person name="Goldberg J."/>
            <person name="Griggs A."/>
            <person name="Gujja S."/>
            <person name="Heilman E."/>
            <person name="Heiman D."/>
            <person name="Howarth C."/>
            <person name="Mehta T."/>
            <person name="Neiman D."/>
            <person name="Pearson M."/>
            <person name="Roberts A."/>
            <person name="Saif S."/>
            <person name="Shea T."/>
            <person name="Shenoy N."/>
            <person name="Sisk P."/>
            <person name="Stolte C."/>
            <person name="Sykes S."/>
            <person name="White J."/>
            <person name="Yandava C."/>
            <person name="Haas B."/>
            <person name="Nusbaum C."/>
            <person name="Birren B."/>
        </authorList>
    </citation>
    <scope>NUCLEOTIDE SEQUENCE [LARGE SCALE GENOMIC DNA]</scope>
    <source>
        <strain evidence="5">ATCC 50818</strain>
    </source>
</reference>
<feature type="compositionally biased region" description="Low complexity" evidence="1">
    <location>
        <begin position="376"/>
        <end position="415"/>
    </location>
</feature>
<keyword evidence="6" id="KW-1185">Reference proteome</keyword>
<protein>
    <recommendedName>
        <fullName evidence="4">C2 domain-containing protein</fullName>
    </recommendedName>
</protein>
<feature type="signal peptide" evidence="3">
    <location>
        <begin position="1"/>
        <end position="23"/>
    </location>
</feature>
<proteinExistence type="predicted"/>
<evidence type="ECO:0000256" key="1">
    <source>
        <dbReference type="SAM" id="MobiDB-lite"/>
    </source>
</evidence>
<accession>F2UCP5</accession>
<keyword evidence="3" id="KW-0732">Signal</keyword>
<dbReference type="InterPro" id="IPR035892">
    <property type="entry name" value="C2_domain_sf"/>
</dbReference>
<dbReference type="Pfam" id="PF00168">
    <property type="entry name" value="C2"/>
    <property type="match status" value="1"/>
</dbReference>
<dbReference type="SUPFAM" id="SSF49562">
    <property type="entry name" value="C2 domain (Calcium/lipid-binding domain, CaLB)"/>
    <property type="match status" value="1"/>
</dbReference>
<name>F2UCP5_SALR5</name>
<dbReference type="CDD" id="cd00030">
    <property type="entry name" value="C2"/>
    <property type="match status" value="1"/>
</dbReference>
<feature type="region of interest" description="Disordered" evidence="1">
    <location>
        <begin position="324"/>
        <end position="453"/>
    </location>
</feature>
<feature type="compositionally biased region" description="Low complexity" evidence="1">
    <location>
        <begin position="422"/>
        <end position="443"/>
    </location>
</feature>
<organism evidence="6">
    <name type="scientific">Salpingoeca rosetta (strain ATCC 50818 / BSB-021)</name>
    <dbReference type="NCBI Taxonomy" id="946362"/>
    <lineage>
        <taxon>Eukaryota</taxon>
        <taxon>Choanoflagellata</taxon>
        <taxon>Craspedida</taxon>
        <taxon>Salpingoecidae</taxon>
        <taxon>Salpingoeca</taxon>
    </lineage>
</organism>
<feature type="region of interest" description="Disordered" evidence="1">
    <location>
        <begin position="520"/>
        <end position="601"/>
    </location>
</feature>
<keyword evidence="2" id="KW-0472">Membrane</keyword>
<feature type="transmembrane region" description="Helical" evidence="2">
    <location>
        <begin position="461"/>
        <end position="483"/>
    </location>
</feature>
<dbReference type="PROSITE" id="PS50004">
    <property type="entry name" value="C2"/>
    <property type="match status" value="1"/>
</dbReference>
<dbReference type="RefSeq" id="XP_004993252.1">
    <property type="nucleotide sequence ID" value="XM_004993195.1"/>
</dbReference>
<dbReference type="OMA" id="ACACESN"/>
<evidence type="ECO:0000313" key="5">
    <source>
        <dbReference type="EMBL" id="EGD74352.1"/>
    </source>
</evidence>
<keyword evidence="2" id="KW-0812">Transmembrane</keyword>
<feature type="region of interest" description="Disordered" evidence="1">
    <location>
        <begin position="687"/>
        <end position="822"/>
    </location>
</feature>